<dbReference type="SUPFAM" id="SSF51735">
    <property type="entry name" value="NAD(P)-binding Rossmann-fold domains"/>
    <property type="match status" value="1"/>
</dbReference>
<accession>A0A6J5P162</accession>
<dbReference type="EMBL" id="LR796766">
    <property type="protein sequence ID" value="CAB4164832.1"/>
    <property type="molecule type" value="Genomic_DNA"/>
</dbReference>
<evidence type="ECO:0000313" key="5">
    <source>
        <dbReference type="EMBL" id="CAB4164832.1"/>
    </source>
</evidence>
<dbReference type="Gene3D" id="3.40.50.720">
    <property type="entry name" value="NAD(P)-binding Rossmann-like Domain"/>
    <property type="match status" value="1"/>
</dbReference>
<dbReference type="InterPro" id="IPR055170">
    <property type="entry name" value="GFO_IDH_MocA-like_dom"/>
</dbReference>
<dbReference type="Gene3D" id="3.30.360.10">
    <property type="entry name" value="Dihydrodipicolinate Reductase, domain 2"/>
    <property type="match status" value="1"/>
</dbReference>
<dbReference type="InterPro" id="IPR036291">
    <property type="entry name" value="NAD(P)-bd_dom_sf"/>
</dbReference>
<dbReference type="GO" id="GO:0016491">
    <property type="term" value="F:oxidoreductase activity"/>
    <property type="evidence" value="ECO:0007669"/>
    <property type="project" value="UniProtKB-KW"/>
</dbReference>
<dbReference type="Pfam" id="PF01408">
    <property type="entry name" value="GFO_IDH_MocA"/>
    <property type="match status" value="1"/>
</dbReference>
<keyword evidence="2" id="KW-0560">Oxidoreductase</keyword>
<sequence>MEKVRFGFIGAGLIARLALYPAMLDSSFVTISAVASRDLKRAKDLSPSGKVYTDYQDLIDDPEIEAVYISLPNSLHIPWSIKAMQAGKHVLCEKPIAMNAQELKEAIKVSESTGKLLMEASWNRWHPRTIRIKELINNGVIGELTAIDTCSTYSQLNDINKIRTTPELGGGSLYDLGPYSTVTPLWLADFGLVTSVDADVIWHPDGCDETIKVNYKVNDVQCTTLASMNIKSTEYLCVTGTEGKIYTVGNDAYFSYKDKSKLIIENNYGKIEVEEFEACDPYKNMVNEFCRFIRKEHSWVMSIYESLRFSEFFDEIRNEIYEKRI</sequence>
<dbReference type="SUPFAM" id="SSF55347">
    <property type="entry name" value="Glyceraldehyde-3-phosphate dehydrogenase-like, C-terminal domain"/>
    <property type="match status" value="1"/>
</dbReference>
<evidence type="ECO:0000259" key="4">
    <source>
        <dbReference type="Pfam" id="PF22725"/>
    </source>
</evidence>
<protein>
    <submittedName>
        <fullName evidence="5">MviM Predicted dehydrogenases and related proteins</fullName>
    </submittedName>
</protein>
<feature type="domain" description="Gfo/Idh/MocA-like oxidoreductase N-terminal" evidence="3">
    <location>
        <begin position="4"/>
        <end position="119"/>
    </location>
</feature>
<organism evidence="5">
    <name type="scientific">uncultured Caudovirales phage</name>
    <dbReference type="NCBI Taxonomy" id="2100421"/>
    <lineage>
        <taxon>Viruses</taxon>
        <taxon>Duplodnaviria</taxon>
        <taxon>Heunggongvirae</taxon>
        <taxon>Uroviricota</taxon>
        <taxon>Caudoviricetes</taxon>
        <taxon>Peduoviridae</taxon>
        <taxon>Maltschvirus</taxon>
        <taxon>Maltschvirus maltsch</taxon>
    </lineage>
</organism>
<evidence type="ECO:0000256" key="2">
    <source>
        <dbReference type="ARBA" id="ARBA00023002"/>
    </source>
</evidence>
<reference evidence="5" key="1">
    <citation type="submission" date="2020-04" db="EMBL/GenBank/DDBJ databases">
        <authorList>
            <person name="Chiriac C."/>
            <person name="Salcher M."/>
            <person name="Ghai R."/>
            <person name="Kavagutti S V."/>
        </authorList>
    </citation>
    <scope>NUCLEOTIDE SEQUENCE</scope>
</reference>
<proteinExistence type="inferred from homology"/>
<comment type="similarity">
    <text evidence="1">Belongs to the Gfo/Idh/MocA family.</text>
</comment>
<evidence type="ECO:0000259" key="3">
    <source>
        <dbReference type="Pfam" id="PF01408"/>
    </source>
</evidence>
<evidence type="ECO:0000256" key="1">
    <source>
        <dbReference type="ARBA" id="ARBA00010928"/>
    </source>
</evidence>
<dbReference type="PANTHER" id="PTHR22604:SF105">
    <property type="entry name" value="TRANS-1,2-DIHYDROBENZENE-1,2-DIOL DEHYDROGENASE"/>
    <property type="match status" value="1"/>
</dbReference>
<gene>
    <name evidence="5" type="ORF">UFOVP828_143</name>
</gene>
<name>A0A6J5P162_9CAUD</name>
<dbReference type="GO" id="GO:0000166">
    <property type="term" value="F:nucleotide binding"/>
    <property type="evidence" value="ECO:0007669"/>
    <property type="project" value="InterPro"/>
</dbReference>
<dbReference type="InterPro" id="IPR000683">
    <property type="entry name" value="Gfo/Idh/MocA-like_OxRdtase_N"/>
</dbReference>
<dbReference type="PANTHER" id="PTHR22604">
    <property type="entry name" value="OXIDOREDUCTASES"/>
    <property type="match status" value="1"/>
</dbReference>
<dbReference type="InterPro" id="IPR050984">
    <property type="entry name" value="Gfo/Idh/MocA_domain"/>
</dbReference>
<feature type="domain" description="GFO/IDH/MocA-like oxidoreductase" evidence="4">
    <location>
        <begin position="131"/>
        <end position="245"/>
    </location>
</feature>
<dbReference type="Pfam" id="PF22725">
    <property type="entry name" value="GFO_IDH_MocA_C3"/>
    <property type="match status" value="1"/>
</dbReference>